<evidence type="ECO:0000256" key="8">
    <source>
        <dbReference type="ARBA" id="ARBA00023204"/>
    </source>
</evidence>
<keyword evidence="6" id="KW-0378">Hydrolase</keyword>
<keyword evidence="5" id="KW-0227">DNA damage</keyword>
<gene>
    <name evidence="14" type="ORF">PECUL_23A011736</name>
</gene>
<keyword evidence="7 10" id="KW-0460">Magnesium</keyword>
<evidence type="ECO:0000313" key="14">
    <source>
        <dbReference type="EMBL" id="CAH2291628.1"/>
    </source>
</evidence>
<dbReference type="InterPro" id="IPR036691">
    <property type="entry name" value="Endo/exonu/phosph_ase_sf"/>
</dbReference>
<accession>A0AAD1S2W8</accession>
<evidence type="ECO:0000256" key="7">
    <source>
        <dbReference type="ARBA" id="ARBA00022842"/>
    </source>
</evidence>
<sequence>MNCRGLNIPERRSQLIRDLSSRHISVAFLQETHFKEGNAPLLKGKNYPNALCSNHPTARKAGVAILLHAKLQFQETDRMSDPNGRYIFLKGDIQDRRYTFATIYVPNNNQSHYIRKTLLRLSSFTEGTLILGGDLNVPLIPLTDSSTGHSSVAQGALRSIQKSLKNLRLVDCWRAMHPADREYTHYSRIHRRYARIDYIFLQQEQLNAIQRVEIGPASWSDHGPVTLQMDSPRIRPSTWTWRLRDSLLLDPAVRERVTEELTSYFTLNATDELPATTVWEAHKCVLRGTLMHLASKKKKESQRQMQDLLTRINTLEMQHKRSLLEETYKELLEARRSLQAHITARHYSSLQRSR</sequence>
<dbReference type="SUPFAM" id="SSF56219">
    <property type="entry name" value="DNase I-like"/>
    <property type="match status" value="1"/>
</dbReference>
<dbReference type="CDD" id="cd09076">
    <property type="entry name" value="L1-EN"/>
    <property type="match status" value="1"/>
</dbReference>
<dbReference type="PANTHER" id="PTHR22748:SF26">
    <property type="entry name" value="ENDONUCLEASE_EXONUCLEASE_PHOSPHATASE DOMAIN-CONTAINING PROTEIN"/>
    <property type="match status" value="1"/>
</dbReference>
<evidence type="ECO:0000256" key="1">
    <source>
        <dbReference type="ARBA" id="ARBA00000493"/>
    </source>
</evidence>
<comment type="catalytic activity">
    <reaction evidence="1">
        <text>Exonucleolytic cleavage in the 3'- to 5'-direction to yield nucleoside 5'-phosphates.</text>
        <dbReference type="EC" id="3.1.11.2"/>
    </reaction>
</comment>
<keyword evidence="10" id="KW-0464">Manganese</keyword>
<keyword evidence="15" id="KW-1185">Reference proteome</keyword>
<organism evidence="14 15">
    <name type="scientific">Pelobates cultripes</name>
    <name type="common">Western spadefoot toad</name>
    <dbReference type="NCBI Taxonomy" id="61616"/>
    <lineage>
        <taxon>Eukaryota</taxon>
        <taxon>Metazoa</taxon>
        <taxon>Chordata</taxon>
        <taxon>Craniata</taxon>
        <taxon>Vertebrata</taxon>
        <taxon>Euteleostomi</taxon>
        <taxon>Amphibia</taxon>
        <taxon>Batrachia</taxon>
        <taxon>Anura</taxon>
        <taxon>Pelobatoidea</taxon>
        <taxon>Pelobatidae</taxon>
        <taxon>Pelobates</taxon>
    </lineage>
</organism>
<evidence type="ECO:0000256" key="4">
    <source>
        <dbReference type="ARBA" id="ARBA00022723"/>
    </source>
</evidence>
<evidence type="ECO:0000259" key="13">
    <source>
        <dbReference type="Pfam" id="PF03372"/>
    </source>
</evidence>
<keyword evidence="4 10" id="KW-0479">Metal-binding</keyword>
<feature type="domain" description="Endonuclease/exonuclease/phosphatase" evidence="13">
    <location>
        <begin position="2"/>
        <end position="222"/>
    </location>
</feature>
<feature type="active site" evidence="9">
    <location>
        <position position="104"/>
    </location>
</feature>
<feature type="site" description="Transition state stabilizer" evidence="11">
    <location>
        <position position="136"/>
    </location>
</feature>
<feature type="coiled-coil region" evidence="12">
    <location>
        <begin position="298"/>
        <end position="341"/>
    </location>
</feature>
<keyword evidence="12" id="KW-0175">Coiled coil</keyword>
<dbReference type="Proteomes" id="UP001295444">
    <property type="component" value="Chromosome 05"/>
</dbReference>
<feature type="non-terminal residue" evidence="14">
    <location>
        <position position="354"/>
    </location>
</feature>
<name>A0AAD1S2W8_PELCU</name>
<evidence type="ECO:0000256" key="10">
    <source>
        <dbReference type="PIRSR" id="PIRSR604808-2"/>
    </source>
</evidence>
<dbReference type="GO" id="GO:0003906">
    <property type="term" value="F:DNA-(apurinic or apyrimidinic site) endonuclease activity"/>
    <property type="evidence" value="ECO:0007669"/>
    <property type="project" value="TreeGrafter"/>
</dbReference>
<dbReference type="PANTHER" id="PTHR22748">
    <property type="entry name" value="AP ENDONUCLEASE"/>
    <property type="match status" value="1"/>
</dbReference>
<dbReference type="EC" id="3.1.11.2" evidence="3"/>
<dbReference type="Gene3D" id="3.60.10.10">
    <property type="entry name" value="Endonuclease/exonuclease/phosphatase"/>
    <property type="match status" value="1"/>
</dbReference>
<proteinExistence type="inferred from homology"/>
<feature type="site" description="Interaction with DNA substrate" evidence="11">
    <location>
        <position position="222"/>
    </location>
</feature>
<dbReference type="GO" id="GO:0008081">
    <property type="term" value="F:phosphoric diester hydrolase activity"/>
    <property type="evidence" value="ECO:0007669"/>
    <property type="project" value="TreeGrafter"/>
</dbReference>
<dbReference type="GO" id="GO:0005634">
    <property type="term" value="C:nucleus"/>
    <property type="evidence" value="ECO:0007669"/>
    <property type="project" value="TreeGrafter"/>
</dbReference>
<dbReference type="GO" id="GO:0006284">
    <property type="term" value="P:base-excision repair"/>
    <property type="evidence" value="ECO:0007669"/>
    <property type="project" value="TreeGrafter"/>
</dbReference>
<feature type="binding site" evidence="10">
    <location>
        <position position="222"/>
    </location>
    <ligand>
        <name>Mg(2+)</name>
        <dbReference type="ChEBI" id="CHEBI:18420"/>
        <label>1</label>
    </ligand>
</feature>
<feature type="binding site" evidence="10">
    <location>
        <position position="136"/>
    </location>
    <ligand>
        <name>Mg(2+)</name>
        <dbReference type="ChEBI" id="CHEBI:18420"/>
        <label>1</label>
    </ligand>
</feature>
<evidence type="ECO:0000256" key="5">
    <source>
        <dbReference type="ARBA" id="ARBA00022763"/>
    </source>
</evidence>
<feature type="active site" description="Proton donor/acceptor" evidence="9">
    <location>
        <position position="134"/>
    </location>
</feature>
<evidence type="ECO:0000256" key="2">
    <source>
        <dbReference type="ARBA" id="ARBA00007092"/>
    </source>
</evidence>
<feature type="site" description="Important for catalytic activity" evidence="11">
    <location>
        <position position="197"/>
    </location>
</feature>
<evidence type="ECO:0000256" key="3">
    <source>
        <dbReference type="ARBA" id="ARBA00012115"/>
    </source>
</evidence>
<dbReference type="InterPro" id="IPR004808">
    <property type="entry name" value="AP_endonuc_1"/>
</dbReference>
<feature type="active site" description="Proton acceptor" evidence="9">
    <location>
        <position position="222"/>
    </location>
</feature>
<protein>
    <recommendedName>
        <fullName evidence="3">exodeoxyribonuclease III</fullName>
        <ecNumber evidence="3">3.1.11.2</ecNumber>
    </recommendedName>
</protein>
<feature type="binding site" evidence="10">
    <location>
        <position position="221"/>
    </location>
    <ligand>
        <name>Mg(2+)</name>
        <dbReference type="ChEBI" id="CHEBI:18420"/>
        <label>1</label>
    </ligand>
</feature>
<dbReference type="GO" id="GO:0008311">
    <property type="term" value="F:double-stranded DNA 3'-5' DNA exonuclease activity"/>
    <property type="evidence" value="ECO:0007669"/>
    <property type="project" value="UniProtKB-EC"/>
</dbReference>
<dbReference type="Pfam" id="PF03372">
    <property type="entry name" value="Exo_endo_phos"/>
    <property type="match status" value="1"/>
</dbReference>
<evidence type="ECO:0000256" key="12">
    <source>
        <dbReference type="SAM" id="Coils"/>
    </source>
</evidence>
<dbReference type="AlphaFoldDB" id="A0AAD1S2W8"/>
<evidence type="ECO:0000313" key="15">
    <source>
        <dbReference type="Proteomes" id="UP001295444"/>
    </source>
</evidence>
<reference evidence="14" key="1">
    <citation type="submission" date="2022-03" db="EMBL/GenBank/DDBJ databases">
        <authorList>
            <person name="Alioto T."/>
            <person name="Alioto T."/>
            <person name="Gomez Garrido J."/>
        </authorList>
    </citation>
    <scope>NUCLEOTIDE SEQUENCE</scope>
</reference>
<dbReference type="InterPro" id="IPR005135">
    <property type="entry name" value="Endo/exonuclease/phosphatase"/>
</dbReference>
<dbReference type="GO" id="GO:0046872">
    <property type="term" value="F:metal ion binding"/>
    <property type="evidence" value="ECO:0007669"/>
    <property type="project" value="UniProtKB-KW"/>
</dbReference>
<comment type="cofactor">
    <cofactor evidence="10">
        <name>Mg(2+)</name>
        <dbReference type="ChEBI" id="CHEBI:18420"/>
    </cofactor>
    <cofactor evidence="10">
        <name>Mn(2+)</name>
        <dbReference type="ChEBI" id="CHEBI:29035"/>
    </cofactor>
    <text evidence="10">Probably binds two magnesium or manganese ions per subunit.</text>
</comment>
<keyword evidence="8" id="KW-0234">DNA repair</keyword>
<feature type="binding site" evidence="10">
    <location>
        <position position="134"/>
    </location>
    <ligand>
        <name>Mg(2+)</name>
        <dbReference type="ChEBI" id="CHEBI:18420"/>
        <label>1</label>
    </ligand>
</feature>
<evidence type="ECO:0000256" key="11">
    <source>
        <dbReference type="PIRSR" id="PIRSR604808-3"/>
    </source>
</evidence>
<comment type="similarity">
    <text evidence="2">Belongs to the DNA repair enzymes AP/ExoA family.</text>
</comment>
<evidence type="ECO:0000256" key="9">
    <source>
        <dbReference type="PIRSR" id="PIRSR604808-1"/>
    </source>
</evidence>
<dbReference type="EMBL" id="OW240916">
    <property type="protein sequence ID" value="CAH2291628.1"/>
    <property type="molecule type" value="Genomic_DNA"/>
</dbReference>
<evidence type="ECO:0000256" key="6">
    <source>
        <dbReference type="ARBA" id="ARBA00022801"/>
    </source>
</evidence>